<evidence type="ECO:0000256" key="1">
    <source>
        <dbReference type="SAM" id="MobiDB-lite"/>
    </source>
</evidence>
<evidence type="ECO:0000256" key="2">
    <source>
        <dbReference type="SAM" id="SignalP"/>
    </source>
</evidence>
<feature type="compositionally biased region" description="Basic residues" evidence="1">
    <location>
        <begin position="37"/>
        <end position="47"/>
    </location>
</feature>
<dbReference type="RefSeq" id="WP_183402636.1">
    <property type="nucleotide sequence ID" value="NZ_JACHGG010000002.1"/>
</dbReference>
<organism evidence="3 4">
    <name type="scientific">Hymenobacter luteus</name>
    <dbReference type="NCBI Taxonomy" id="1411122"/>
    <lineage>
        <taxon>Bacteria</taxon>
        <taxon>Pseudomonadati</taxon>
        <taxon>Bacteroidota</taxon>
        <taxon>Cytophagia</taxon>
        <taxon>Cytophagales</taxon>
        <taxon>Hymenobacteraceae</taxon>
        <taxon>Hymenobacter</taxon>
    </lineage>
</organism>
<gene>
    <name evidence="3" type="ORF">HNQ93_002080</name>
</gene>
<dbReference type="EMBL" id="JACHGG010000002">
    <property type="protein sequence ID" value="MBB6059234.1"/>
    <property type="molecule type" value="Genomic_DNA"/>
</dbReference>
<protein>
    <recommendedName>
        <fullName evidence="5">SdiA-regulated family protein</fullName>
    </recommendedName>
</protein>
<reference evidence="3 4" key="1">
    <citation type="submission" date="2020-08" db="EMBL/GenBank/DDBJ databases">
        <title>Genomic Encyclopedia of Type Strains, Phase IV (KMG-IV): sequencing the most valuable type-strain genomes for metagenomic binning, comparative biology and taxonomic classification.</title>
        <authorList>
            <person name="Goeker M."/>
        </authorList>
    </citation>
    <scope>NUCLEOTIDE SEQUENCE [LARGE SCALE GENOMIC DNA]</scope>
    <source>
        <strain evidence="3 4">DSM 26718</strain>
    </source>
</reference>
<proteinExistence type="predicted"/>
<dbReference type="Proteomes" id="UP000532746">
    <property type="component" value="Unassembled WGS sequence"/>
</dbReference>
<evidence type="ECO:0000313" key="3">
    <source>
        <dbReference type="EMBL" id="MBB6059234.1"/>
    </source>
</evidence>
<feature type="chain" id="PRO_5031395205" description="SdiA-regulated family protein" evidence="2">
    <location>
        <begin position="22"/>
        <end position="297"/>
    </location>
</feature>
<accession>A0A7W9T1U0</accession>
<name>A0A7W9T1U0_9BACT</name>
<feature type="signal peptide" evidence="2">
    <location>
        <begin position="1"/>
        <end position="21"/>
    </location>
</feature>
<evidence type="ECO:0008006" key="5">
    <source>
        <dbReference type="Google" id="ProtNLM"/>
    </source>
</evidence>
<comment type="caution">
    <text evidence="3">The sequence shown here is derived from an EMBL/GenBank/DDBJ whole genome shotgun (WGS) entry which is preliminary data.</text>
</comment>
<feature type="region of interest" description="Disordered" evidence="1">
    <location>
        <begin position="25"/>
        <end position="48"/>
    </location>
</feature>
<dbReference type="SUPFAM" id="SSF101898">
    <property type="entry name" value="NHL repeat"/>
    <property type="match status" value="1"/>
</dbReference>
<dbReference type="PROSITE" id="PS51257">
    <property type="entry name" value="PROKAR_LIPOPROTEIN"/>
    <property type="match status" value="1"/>
</dbReference>
<keyword evidence="4" id="KW-1185">Reference proteome</keyword>
<dbReference type="AlphaFoldDB" id="A0A7W9T1U0"/>
<sequence>MRIVFFTAALAGLLFSGCSEAQTQEASAGEKQEKSGKSGKKKGKKGKGAADIANLVETGKMNGVPESSGLALTGEAGTFYTHGDEGARPILFKVDASGRTLAELEVPVQGDDWESITRDPRGNLYIGDVGNNNNNRRDLVIYRVNPQNIQQVQEIKLKYPDQQDFPPARSEQNFDCEATLWHGGNVYLFTKDRGQQQTSKVYAVPDQPGSYTARLITKLAIPGEVTDAALSPDGRRLVLLARQEMFVLEGSNFEQALKATPRQISLKGAGQTEGAVFTDNNTLYISSEQGALYKYAF</sequence>
<keyword evidence="2" id="KW-0732">Signal</keyword>
<evidence type="ECO:0000313" key="4">
    <source>
        <dbReference type="Proteomes" id="UP000532746"/>
    </source>
</evidence>